<protein>
    <submittedName>
        <fullName evidence="2">RCC1/BLIP-II</fullName>
    </submittedName>
</protein>
<dbReference type="EMBL" id="ML996696">
    <property type="protein sequence ID" value="KAF2399733.1"/>
    <property type="molecule type" value="Genomic_DNA"/>
</dbReference>
<keyword evidence="3" id="KW-1185">Reference proteome</keyword>
<dbReference type="OrthoDB" id="10256179at2759"/>
<evidence type="ECO:0000313" key="3">
    <source>
        <dbReference type="Proteomes" id="UP000799640"/>
    </source>
</evidence>
<proteinExistence type="predicted"/>
<feature type="non-terminal residue" evidence="2">
    <location>
        <position position="1"/>
    </location>
</feature>
<dbReference type="Gene3D" id="2.130.10.30">
    <property type="entry name" value="Regulator of chromosome condensation 1/beta-lactamase-inhibitor protein II"/>
    <property type="match status" value="1"/>
</dbReference>
<dbReference type="PANTHER" id="PTHR47563">
    <property type="entry name" value="PROTEIN FMP25, MITOCHONDRIAL"/>
    <property type="match status" value="1"/>
</dbReference>
<evidence type="ECO:0000256" key="1">
    <source>
        <dbReference type="PROSITE-ProRule" id="PRU00235"/>
    </source>
</evidence>
<dbReference type="SUPFAM" id="SSF50985">
    <property type="entry name" value="RCC1/BLIP-II"/>
    <property type="match status" value="1"/>
</dbReference>
<dbReference type="GO" id="GO:0034551">
    <property type="term" value="P:mitochondrial respiratory chain complex III assembly"/>
    <property type="evidence" value="ECO:0007669"/>
    <property type="project" value="TreeGrafter"/>
</dbReference>
<dbReference type="PANTHER" id="PTHR47563:SF1">
    <property type="entry name" value="PROTEIN FMP25, MITOCHONDRIAL"/>
    <property type="match status" value="1"/>
</dbReference>
<dbReference type="PROSITE" id="PS50012">
    <property type="entry name" value="RCC1_3"/>
    <property type="match status" value="2"/>
</dbReference>
<dbReference type="InterPro" id="IPR053245">
    <property type="entry name" value="MitoProcess-Associated"/>
</dbReference>
<dbReference type="Pfam" id="PF13540">
    <property type="entry name" value="RCC1_2"/>
    <property type="match status" value="1"/>
</dbReference>
<sequence length="436" mass="45286">PGLYAWGLNAGRVADPTSDEKYIRTPRRIAAFDGAVLRDVKLDKRVGAAVDDAGDLLLWGTGFDPACRAPTKTLTGRDLCAVALSRGRVLALGRDGAVYSLPVSRAEQEAGPKVSGSFWSSGLLVSCTLIKPQNLSWGERVTSIASGLDHALLLTSKGRVFSAATSAASPPRHGQLGIPGMAHAMQTGCFELTTVKTPIAQIAAGDYHSVLLSRSGAVFTFGDNSLGQLGHDFAPESPTLDIPTPLPFSALYPLTVRPQVTSIAAGGSTSYFTVAATPLPPTGCSPRAAPTPSLETWASGHGLWGALGNGRFTHAQTPPVRIPALSGLSAWDEGASHPTPIGAQVCAGATHTAAVLETAQGGDFGRDVLFFGGNEFWQLGTGRRANAPVPVAIRPFEGEGERLQIAGARRVRVGNGMAMVEGRVECGRGVTAVYSG</sequence>
<dbReference type="AlphaFoldDB" id="A0A6G1HUJ3"/>
<accession>A0A6G1HUJ3</accession>
<dbReference type="GO" id="GO:0005743">
    <property type="term" value="C:mitochondrial inner membrane"/>
    <property type="evidence" value="ECO:0007669"/>
    <property type="project" value="TreeGrafter"/>
</dbReference>
<dbReference type="PROSITE" id="PS00626">
    <property type="entry name" value="RCC1_2"/>
    <property type="match status" value="2"/>
</dbReference>
<feature type="repeat" description="RCC1" evidence="1">
    <location>
        <begin position="216"/>
        <end position="276"/>
    </location>
</feature>
<evidence type="ECO:0000313" key="2">
    <source>
        <dbReference type="EMBL" id="KAF2399733.1"/>
    </source>
</evidence>
<dbReference type="Proteomes" id="UP000799640">
    <property type="component" value="Unassembled WGS sequence"/>
</dbReference>
<gene>
    <name evidence="2" type="ORF">EJ06DRAFT_454200</name>
</gene>
<name>A0A6G1HUJ3_9PEZI</name>
<reference evidence="2" key="1">
    <citation type="journal article" date="2020" name="Stud. Mycol.">
        <title>101 Dothideomycetes genomes: a test case for predicting lifestyles and emergence of pathogens.</title>
        <authorList>
            <person name="Haridas S."/>
            <person name="Albert R."/>
            <person name="Binder M."/>
            <person name="Bloem J."/>
            <person name="Labutti K."/>
            <person name="Salamov A."/>
            <person name="Andreopoulos B."/>
            <person name="Baker S."/>
            <person name="Barry K."/>
            <person name="Bills G."/>
            <person name="Bluhm B."/>
            <person name="Cannon C."/>
            <person name="Castanera R."/>
            <person name="Culley D."/>
            <person name="Daum C."/>
            <person name="Ezra D."/>
            <person name="Gonzalez J."/>
            <person name="Henrissat B."/>
            <person name="Kuo A."/>
            <person name="Liang C."/>
            <person name="Lipzen A."/>
            <person name="Lutzoni F."/>
            <person name="Magnuson J."/>
            <person name="Mondo S."/>
            <person name="Nolan M."/>
            <person name="Ohm R."/>
            <person name="Pangilinan J."/>
            <person name="Park H.-J."/>
            <person name="Ramirez L."/>
            <person name="Alfaro M."/>
            <person name="Sun H."/>
            <person name="Tritt A."/>
            <person name="Yoshinaga Y."/>
            <person name="Zwiers L.-H."/>
            <person name="Turgeon B."/>
            <person name="Goodwin S."/>
            <person name="Spatafora J."/>
            <person name="Crous P."/>
            <person name="Grigoriev I."/>
        </authorList>
    </citation>
    <scope>NUCLEOTIDE SEQUENCE</scope>
    <source>
        <strain evidence="2">CBS 262.69</strain>
    </source>
</reference>
<dbReference type="InterPro" id="IPR000408">
    <property type="entry name" value="Reg_chr_condens"/>
</dbReference>
<feature type="non-terminal residue" evidence="2">
    <location>
        <position position="436"/>
    </location>
</feature>
<dbReference type="InterPro" id="IPR009091">
    <property type="entry name" value="RCC1/BLIP-II"/>
</dbReference>
<organism evidence="2 3">
    <name type="scientific">Trichodelitschia bisporula</name>
    <dbReference type="NCBI Taxonomy" id="703511"/>
    <lineage>
        <taxon>Eukaryota</taxon>
        <taxon>Fungi</taxon>
        <taxon>Dikarya</taxon>
        <taxon>Ascomycota</taxon>
        <taxon>Pezizomycotina</taxon>
        <taxon>Dothideomycetes</taxon>
        <taxon>Dothideomycetes incertae sedis</taxon>
        <taxon>Phaeotrichales</taxon>
        <taxon>Phaeotrichaceae</taxon>
        <taxon>Trichodelitschia</taxon>
    </lineage>
</organism>
<feature type="repeat" description="RCC1" evidence="1">
    <location>
        <begin position="158"/>
        <end position="215"/>
    </location>
</feature>